<dbReference type="Proteomes" id="UP000003571">
    <property type="component" value="Unassembled WGS sequence"/>
</dbReference>
<keyword evidence="2" id="KW-1185">Reference proteome</keyword>
<evidence type="ECO:0000313" key="2">
    <source>
        <dbReference type="Proteomes" id="UP000003571"/>
    </source>
</evidence>
<dbReference type="Pfam" id="PF03885">
    <property type="entry name" value="DUF327"/>
    <property type="match status" value="1"/>
</dbReference>
<accession>H7EIA9</accession>
<dbReference type="EMBL" id="AGRW01000035">
    <property type="protein sequence ID" value="EIC02679.1"/>
    <property type="molecule type" value="Genomic_DNA"/>
</dbReference>
<sequence>MGIENVGIQNPQSLYFAAIQSSAQQAAKQTKKTARNPILARFSFADTLQRTKEEAQLVADGLPAELAGMDEESAIVFLKDEADIASDKLKESQSPENIENYRKKIGQFLKYIEKNNFEVIEKRRFGKNRRGMKFQPYHQIQIINQKLNNLASDMLFNHSKNLNLLARLEEINGMIVDLIAA</sequence>
<dbReference type="eggNOG" id="COG1728">
    <property type="taxonomic scope" value="Bacteria"/>
</dbReference>
<dbReference type="STRING" id="907348.TresaDRAFT_2528"/>
<dbReference type="SUPFAM" id="SSF158397">
    <property type="entry name" value="TM1646-like"/>
    <property type="match status" value="1"/>
</dbReference>
<gene>
    <name evidence="1" type="ORF">TresaDRAFT_2528</name>
</gene>
<evidence type="ECO:0008006" key="3">
    <source>
        <dbReference type="Google" id="ProtNLM"/>
    </source>
</evidence>
<dbReference type="OrthoDB" id="371181at2"/>
<dbReference type="Gene3D" id="1.20.120.490">
    <property type="entry name" value="Hypothetical protein TM1646-like domain"/>
    <property type="match status" value="1"/>
</dbReference>
<proteinExistence type="predicted"/>
<dbReference type="InterPro" id="IPR024042">
    <property type="entry name" value="TM1646-like_dom_sf"/>
</dbReference>
<dbReference type="RefSeq" id="WP_002702632.1">
    <property type="nucleotide sequence ID" value="NZ_AGRW01000035.1"/>
</dbReference>
<protein>
    <recommendedName>
        <fullName evidence="3">DUF327 family protein</fullName>
    </recommendedName>
</protein>
<evidence type="ECO:0000313" key="1">
    <source>
        <dbReference type="EMBL" id="EIC02679.1"/>
    </source>
</evidence>
<reference evidence="1 2" key="1">
    <citation type="submission" date="2011-09" db="EMBL/GenBank/DDBJ databases">
        <title>The draft genome of Treponema saccharophilum DSM 2985.</title>
        <authorList>
            <consortium name="US DOE Joint Genome Institute (JGI-PGF)"/>
            <person name="Lucas S."/>
            <person name="Copeland A."/>
            <person name="Lapidus A."/>
            <person name="Glavina del Rio T."/>
            <person name="Dalin E."/>
            <person name="Tice H."/>
            <person name="Bruce D."/>
            <person name="Goodwin L."/>
            <person name="Pitluck S."/>
            <person name="Peters L."/>
            <person name="Kyrpides N."/>
            <person name="Mavromatis K."/>
            <person name="Ivanova N."/>
            <person name="Markowitz V."/>
            <person name="Cheng J.-F."/>
            <person name="Hugenholtz P."/>
            <person name="Woyke T."/>
            <person name="Wu D."/>
            <person name="Gronow S."/>
            <person name="Wellnitz S."/>
            <person name="Brambilla E."/>
            <person name="Klenk H.-P."/>
            <person name="Eisen J.A."/>
        </authorList>
    </citation>
    <scope>NUCLEOTIDE SEQUENCE [LARGE SCALE GENOMIC DNA]</scope>
    <source>
        <strain evidence="1 2">DSM 2985</strain>
    </source>
</reference>
<dbReference type="AlphaFoldDB" id="H7EIA9"/>
<dbReference type="InterPro" id="IPR005585">
    <property type="entry name" value="DUF327"/>
</dbReference>
<name>H7EIA9_9SPIR</name>
<comment type="caution">
    <text evidence="1">The sequence shown here is derived from an EMBL/GenBank/DDBJ whole genome shotgun (WGS) entry which is preliminary data.</text>
</comment>
<dbReference type="PATRIC" id="fig|907348.3.peg.551"/>
<organism evidence="1 2">
    <name type="scientific">Treponema saccharophilum DSM 2985</name>
    <dbReference type="NCBI Taxonomy" id="907348"/>
    <lineage>
        <taxon>Bacteria</taxon>
        <taxon>Pseudomonadati</taxon>
        <taxon>Spirochaetota</taxon>
        <taxon>Spirochaetia</taxon>
        <taxon>Spirochaetales</taxon>
        <taxon>Treponemataceae</taxon>
        <taxon>Treponema</taxon>
    </lineage>
</organism>